<evidence type="ECO:0008006" key="3">
    <source>
        <dbReference type="Google" id="ProtNLM"/>
    </source>
</evidence>
<accession>A0ABN9G5T4</accession>
<comment type="caution">
    <text evidence="1">The sequence shown here is derived from an EMBL/GenBank/DDBJ whole genome shotgun (WGS) entry which is preliminary data.</text>
</comment>
<dbReference type="Proteomes" id="UP001162483">
    <property type="component" value="Unassembled WGS sequence"/>
</dbReference>
<reference evidence="1" key="1">
    <citation type="submission" date="2023-05" db="EMBL/GenBank/DDBJ databases">
        <authorList>
            <person name="Stuckert A."/>
        </authorList>
    </citation>
    <scope>NUCLEOTIDE SEQUENCE</scope>
</reference>
<evidence type="ECO:0000313" key="2">
    <source>
        <dbReference type="Proteomes" id="UP001162483"/>
    </source>
</evidence>
<organism evidence="1 2">
    <name type="scientific">Staurois parvus</name>
    <dbReference type="NCBI Taxonomy" id="386267"/>
    <lineage>
        <taxon>Eukaryota</taxon>
        <taxon>Metazoa</taxon>
        <taxon>Chordata</taxon>
        <taxon>Craniata</taxon>
        <taxon>Vertebrata</taxon>
        <taxon>Euteleostomi</taxon>
        <taxon>Amphibia</taxon>
        <taxon>Batrachia</taxon>
        <taxon>Anura</taxon>
        <taxon>Neobatrachia</taxon>
        <taxon>Ranoidea</taxon>
        <taxon>Ranidae</taxon>
        <taxon>Staurois</taxon>
    </lineage>
</organism>
<dbReference type="EMBL" id="CATNWA010017992">
    <property type="protein sequence ID" value="CAI9604569.1"/>
    <property type="molecule type" value="Genomic_DNA"/>
</dbReference>
<keyword evidence="2" id="KW-1185">Reference proteome</keyword>
<feature type="non-terminal residue" evidence="1">
    <location>
        <position position="80"/>
    </location>
</feature>
<sequence length="80" mass="9079">MALGRKRLTCGAIKGLTVCCFYYEAVCYVFHCKRTALYCSAVQRDTKQHVYADRRETCIVYTQVCPLSAFPNDCWVPAGN</sequence>
<gene>
    <name evidence="1" type="ORF">SPARVUS_LOCUS13480777</name>
</gene>
<evidence type="ECO:0000313" key="1">
    <source>
        <dbReference type="EMBL" id="CAI9604569.1"/>
    </source>
</evidence>
<proteinExistence type="predicted"/>
<name>A0ABN9G5T4_9NEOB</name>
<protein>
    <recommendedName>
        <fullName evidence="3">Secreted protein</fullName>
    </recommendedName>
</protein>